<dbReference type="KEGG" id="fsn:GS03_00869"/>
<name>A0A4P7PT08_9FLAO</name>
<gene>
    <name evidence="1" type="ORF">GS03_00869</name>
</gene>
<dbReference type="AlphaFoldDB" id="A0A4P7PT08"/>
<proteinExistence type="predicted"/>
<accession>A0A4P7PT08</accession>
<organism evidence="1 2">
    <name type="scientific">Flavobacterium sangjuense</name>
    <dbReference type="NCBI Taxonomy" id="2518177"/>
    <lineage>
        <taxon>Bacteria</taxon>
        <taxon>Pseudomonadati</taxon>
        <taxon>Bacteroidota</taxon>
        <taxon>Flavobacteriia</taxon>
        <taxon>Flavobacteriales</taxon>
        <taxon>Flavobacteriaceae</taxon>
        <taxon>Flavobacterium</taxon>
    </lineage>
</organism>
<protein>
    <recommendedName>
        <fullName evidence="3">Outer membrane protein beta-barrel domain-containing protein</fullName>
    </recommendedName>
</protein>
<dbReference type="OrthoDB" id="1346785at2"/>
<evidence type="ECO:0008006" key="3">
    <source>
        <dbReference type="Google" id="ProtNLM"/>
    </source>
</evidence>
<dbReference type="Proteomes" id="UP000296862">
    <property type="component" value="Chromosome"/>
</dbReference>
<evidence type="ECO:0000313" key="2">
    <source>
        <dbReference type="Proteomes" id="UP000296862"/>
    </source>
</evidence>
<dbReference type="EMBL" id="CP038810">
    <property type="protein sequence ID" value="QBZ97380.1"/>
    <property type="molecule type" value="Genomic_DNA"/>
</dbReference>
<reference evidence="1 2" key="1">
    <citation type="submission" date="2019-04" db="EMBL/GenBank/DDBJ databases">
        <title>Flavobacterium sp. GS03.</title>
        <authorList>
            <person name="Kim H."/>
        </authorList>
    </citation>
    <scope>NUCLEOTIDE SEQUENCE [LARGE SCALE GENOMIC DNA]</scope>
    <source>
        <strain evidence="1 2">GS03</strain>
    </source>
</reference>
<keyword evidence="2" id="KW-1185">Reference proteome</keyword>
<sequence>MKQLFLFFVLFIFQFGFSQEEVKPRKFIEDPKPIYKKFELSVPLKANQYAGEINPYTGEKEFWFLPDGISLRAGIGGHLDKWIGVGMNFGIDWKASRCLVVAPIFGSVRLSPRIAEDIRITSEVGFGRALSISGDNLSGNFKKISLGIEDEESGAGLYIELCQYGFSKNTPEKIGSVSIGINCFLF</sequence>
<dbReference type="RefSeq" id="WP_136151344.1">
    <property type="nucleotide sequence ID" value="NZ_CP038810.1"/>
</dbReference>
<evidence type="ECO:0000313" key="1">
    <source>
        <dbReference type="EMBL" id="QBZ97380.1"/>
    </source>
</evidence>